<organism evidence="2 3">
    <name type="scientific">Lepeophtheirus salmonis</name>
    <name type="common">Salmon louse</name>
    <name type="synonym">Caligus salmonis</name>
    <dbReference type="NCBI Taxonomy" id="72036"/>
    <lineage>
        <taxon>Eukaryota</taxon>
        <taxon>Metazoa</taxon>
        <taxon>Ecdysozoa</taxon>
        <taxon>Arthropoda</taxon>
        <taxon>Crustacea</taxon>
        <taxon>Multicrustacea</taxon>
        <taxon>Hexanauplia</taxon>
        <taxon>Copepoda</taxon>
        <taxon>Siphonostomatoida</taxon>
        <taxon>Caligidae</taxon>
        <taxon>Lepeophtheirus</taxon>
    </lineage>
</organism>
<dbReference type="EMBL" id="HG994584">
    <property type="protein sequence ID" value="CAF2936551.1"/>
    <property type="molecule type" value="Genomic_DNA"/>
</dbReference>
<sequence>MRREICFSEKFPHKYFQLRPDKSIESDLKISLRDKRLSNLISHGYPLPSKWTLQRNLKRIGFQSGILHTLMSLLQLKSQTMEDSNKYYGIMMDEMWIKSTIEYDVGDQLVIGYDTLKPSSDELATHALVFALVGVKTR</sequence>
<dbReference type="Pfam" id="PF21787">
    <property type="entry name" value="TNP-like_RNaseH_N"/>
    <property type="match status" value="1"/>
</dbReference>
<evidence type="ECO:0000313" key="3">
    <source>
        <dbReference type="Proteomes" id="UP000675881"/>
    </source>
</evidence>
<evidence type="ECO:0000259" key="1">
    <source>
        <dbReference type="Pfam" id="PF21787"/>
    </source>
</evidence>
<keyword evidence="3" id="KW-1185">Reference proteome</keyword>
<name>A0A7R8CUG7_LEPSM</name>
<gene>
    <name evidence="2" type="ORF">LSAA_9520</name>
</gene>
<feature type="domain" description="Transposable element P transposase-like RNase H" evidence="1">
    <location>
        <begin position="63"/>
        <end position="137"/>
    </location>
</feature>
<dbReference type="InterPro" id="IPR048365">
    <property type="entry name" value="TNP-like_RNaseH_N"/>
</dbReference>
<accession>A0A7R8CUG7</accession>
<reference evidence="2" key="1">
    <citation type="submission" date="2021-02" db="EMBL/GenBank/DDBJ databases">
        <authorList>
            <person name="Bekaert M."/>
        </authorList>
    </citation>
    <scope>NUCLEOTIDE SEQUENCE</scope>
    <source>
        <strain evidence="2">IoA-00</strain>
    </source>
</reference>
<proteinExistence type="predicted"/>
<dbReference type="AlphaFoldDB" id="A0A7R8CUG7"/>
<protein>
    <submittedName>
        <fullName evidence="2">(salmon louse) hypothetical protein</fullName>
    </submittedName>
</protein>
<dbReference type="Proteomes" id="UP000675881">
    <property type="component" value="Chromosome 5"/>
</dbReference>
<evidence type="ECO:0000313" key="2">
    <source>
        <dbReference type="EMBL" id="CAF2936551.1"/>
    </source>
</evidence>
<dbReference type="OrthoDB" id="6759522at2759"/>